<accession>A0A814ZCL0</accession>
<dbReference type="PROSITE" id="PS51996">
    <property type="entry name" value="TR_MART"/>
    <property type="match status" value="1"/>
</dbReference>
<dbReference type="Proteomes" id="UP000663832">
    <property type="component" value="Unassembled WGS sequence"/>
</dbReference>
<name>A0A814ZCL0_9BILA</name>
<evidence type="ECO:0000313" key="3">
    <source>
        <dbReference type="Proteomes" id="UP000663832"/>
    </source>
</evidence>
<protein>
    <submittedName>
        <fullName evidence="1">Uncharacterized protein</fullName>
    </submittedName>
</protein>
<dbReference type="EMBL" id="CAJNOI010000325">
    <property type="protein sequence ID" value="CAF1243397.1"/>
    <property type="molecule type" value="Genomic_DNA"/>
</dbReference>
<dbReference type="AlphaFoldDB" id="A0A814ZCL0"/>
<dbReference type="Gene3D" id="3.90.176.10">
    <property type="entry name" value="Toxin ADP-ribosyltransferase, Chain A, domain 1"/>
    <property type="match status" value="1"/>
</dbReference>
<proteinExistence type="predicted"/>
<evidence type="ECO:0000313" key="2">
    <source>
        <dbReference type="EMBL" id="CAF1530039.1"/>
    </source>
</evidence>
<evidence type="ECO:0000313" key="1">
    <source>
        <dbReference type="EMBL" id="CAF1243397.1"/>
    </source>
</evidence>
<evidence type="ECO:0000313" key="4">
    <source>
        <dbReference type="Proteomes" id="UP000663877"/>
    </source>
</evidence>
<comment type="caution">
    <text evidence="1">The sequence shown here is derived from an EMBL/GenBank/DDBJ whole genome shotgun (WGS) entry which is preliminary data.</text>
</comment>
<organism evidence="1 4">
    <name type="scientific">Adineta steineri</name>
    <dbReference type="NCBI Taxonomy" id="433720"/>
    <lineage>
        <taxon>Eukaryota</taxon>
        <taxon>Metazoa</taxon>
        <taxon>Spiralia</taxon>
        <taxon>Gnathifera</taxon>
        <taxon>Rotifera</taxon>
        <taxon>Eurotatoria</taxon>
        <taxon>Bdelloidea</taxon>
        <taxon>Adinetida</taxon>
        <taxon>Adinetidae</taxon>
        <taxon>Adineta</taxon>
    </lineage>
</organism>
<dbReference type="SUPFAM" id="SSF56399">
    <property type="entry name" value="ADP-ribosylation"/>
    <property type="match status" value="1"/>
</dbReference>
<dbReference type="OrthoDB" id="10650592at2759"/>
<reference evidence="1" key="1">
    <citation type="submission" date="2021-02" db="EMBL/GenBank/DDBJ databases">
        <authorList>
            <person name="Nowell W R."/>
        </authorList>
    </citation>
    <scope>NUCLEOTIDE SEQUENCE</scope>
</reference>
<keyword evidence="3" id="KW-1185">Reference proteome</keyword>
<dbReference type="EMBL" id="CAJNOM010000641">
    <property type="protein sequence ID" value="CAF1530039.1"/>
    <property type="molecule type" value="Genomic_DNA"/>
</dbReference>
<sequence>MLDFCRLCCENNKAQLRQIQEYEEDNETNKAINWYTKDSFVYRFCNKALRTNNIRVLFIFRYLISDISRSLARLHKKTQEKEYLLYRGVTMPYTELGKMKPGMFLAYNSFLSTTTQLGVADMYASTGTYQQTGDCVSVLYHINVDNRHQLHQKKKQMIFADVHDISAIQADEEVLFDISSTFEIESIEYDAEITRQVWNVIIRSTSKGEELIDTLLHENPEQTTRLFMQRCVEWHINCNWDLLEGIVDNIDTRLDTEGEDKIYRAGQSFFNADNKDFSFSSTLSSVFRMARSTVPVIIPTFETIDKSLDSYATLFSMTSELNHAIKRAKFLPHISRRQRIKRTFINVARNLVIRNSPLRMNID</sequence>
<gene>
    <name evidence="1" type="ORF">BJG266_LOCUS29180</name>
    <name evidence="2" type="ORF">QVE165_LOCUS45450</name>
</gene>
<dbReference type="Proteomes" id="UP000663877">
    <property type="component" value="Unassembled WGS sequence"/>
</dbReference>